<dbReference type="PATRIC" id="fig|224013.5.peg.172"/>
<reference evidence="3" key="1">
    <citation type="submission" date="2015-07" db="EMBL/GenBank/DDBJ databases">
        <title>Genome Of Nitrogen-Fixing Cyanobacterium Nostoc piscinale CENA21 From Solimoes/Amazon River Floodplain Sediments And Comparative Genomics To Uncover Biosynthetic Natural Products Potential.</title>
        <authorList>
            <person name="Leao T.F."/>
            <person name="Leao P.N."/>
            <person name="Guimaraes P.I."/>
            <person name="de Melo A.G.C."/>
            <person name="Ramos R.T.J."/>
            <person name="Silva A."/>
            <person name="Fiore M.F."/>
            <person name="Schneider M.P.C."/>
        </authorList>
    </citation>
    <scope>NUCLEOTIDE SEQUENCE [LARGE SCALE GENOMIC DNA]</scope>
    <source>
        <strain evidence="3">CENA21</strain>
    </source>
</reference>
<evidence type="ECO:0000256" key="1">
    <source>
        <dbReference type="SAM" id="Phobius"/>
    </source>
</evidence>
<sequence length="62" mass="7220">MILSLIVTLISLGAGIMGLSILKTRKILRFFKTESDKLSWRIMFSLMVFFSGWLFIMYLLNN</sequence>
<evidence type="ECO:0000313" key="2">
    <source>
        <dbReference type="EMBL" id="ALF51699.1"/>
    </source>
</evidence>
<dbReference type="Proteomes" id="UP000062645">
    <property type="component" value="Chromosome"/>
</dbReference>
<dbReference type="AlphaFoldDB" id="A0A0M4THA8"/>
<accession>A0A0M4THA8</accession>
<name>A0A0M4THA8_9NOSO</name>
<protein>
    <submittedName>
        <fullName evidence="2">Uncharacterized protein</fullName>
    </submittedName>
</protein>
<dbReference type="KEGG" id="npz:ACX27_00715"/>
<keyword evidence="1" id="KW-0472">Membrane</keyword>
<feature type="transmembrane region" description="Helical" evidence="1">
    <location>
        <begin position="42"/>
        <end position="60"/>
    </location>
</feature>
<gene>
    <name evidence="2" type="ORF">ACX27_00715</name>
</gene>
<dbReference type="EMBL" id="CP012036">
    <property type="protein sequence ID" value="ALF51699.1"/>
    <property type="molecule type" value="Genomic_DNA"/>
</dbReference>
<keyword evidence="1" id="KW-1133">Transmembrane helix</keyword>
<dbReference type="STRING" id="224013.ACX27_00715"/>
<keyword evidence="1" id="KW-0812">Transmembrane</keyword>
<evidence type="ECO:0000313" key="3">
    <source>
        <dbReference type="Proteomes" id="UP000062645"/>
    </source>
</evidence>
<proteinExistence type="predicted"/>
<organism evidence="2 3">
    <name type="scientific">Nostoc piscinale CENA21</name>
    <dbReference type="NCBI Taxonomy" id="224013"/>
    <lineage>
        <taxon>Bacteria</taxon>
        <taxon>Bacillati</taxon>
        <taxon>Cyanobacteriota</taxon>
        <taxon>Cyanophyceae</taxon>
        <taxon>Nostocales</taxon>
        <taxon>Nostocaceae</taxon>
        <taxon>Nostoc</taxon>
    </lineage>
</organism>
<reference evidence="2 3" key="2">
    <citation type="journal article" date="2016" name="Genome Announc.">
        <title>Draft Genome Sequence of the N2-Fixing Cyanobacterium Nostoc piscinale CENA21, Isolated from the Brazilian Amazon Floodplain.</title>
        <authorList>
            <person name="Leao T."/>
            <person name="Guimaraes P.I."/>
            <person name="de Melo A.G."/>
            <person name="Ramos R.T."/>
            <person name="Leao P.N."/>
            <person name="Silva A."/>
            <person name="Fiore M.F."/>
            <person name="Schneider M.P."/>
        </authorList>
    </citation>
    <scope>NUCLEOTIDE SEQUENCE [LARGE SCALE GENOMIC DNA]</scope>
    <source>
        <strain evidence="2 3">CENA21</strain>
    </source>
</reference>
<keyword evidence="3" id="KW-1185">Reference proteome</keyword>